<dbReference type="InterPro" id="IPR024079">
    <property type="entry name" value="MetalloPept_cat_dom_sf"/>
</dbReference>
<dbReference type="SUPFAM" id="SSF55486">
    <property type="entry name" value="Metalloproteases ('zincins'), catalytic domain"/>
    <property type="match status" value="1"/>
</dbReference>
<sequence length="177" mass="19993">MIKKKAKIFIFTLVFLFGIVSIAEAYFLLGTKWGSSSVTYRRDASMNWVDTCTAAGNSWSSDVTMKENSASKYVIYKISDSAKQWSGETNISTAYGITTSATTKINSYVMSNYTWTQKQSVIAHEMGHSLGLADNNGYLLFEKPEYICLMIGYDYWRNKLGVYTPKTDDRAGVNYLY</sequence>
<dbReference type="GO" id="GO:0008237">
    <property type="term" value="F:metallopeptidase activity"/>
    <property type="evidence" value="ECO:0007669"/>
    <property type="project" value="InterPro"/>
</dbReference>
<evidence type="ECO:0000313" key="1">
    <source>
        <dbReference type="EMBL" id="KNZ70968.1"/>
    </source>
</evidence>
<keyword evidence="2" id="KW-1185">Reference proteome</keyword>
<gene>
    <name evidence="1" type="ORF">Tfer_0037</name>
</gene>
<dbReference type="Proteomes" id="UP000037175">
    <property type="component" value="Unassembled WGS sequence"/>
</dbReference>
<evidence type="ECO:0008006" key="3">
    <source>
        <dbReference type="Google" id="ProtNLM"/>
    </source>
</evidence>
<comment type="caution">
    <text evidence="1">The sequence shown here is derived from an EMBL/GenBank/DDBJ whole genome shotgun (WGS) entry which is preliminary data.</text>
</comment>
<proteinExistence type="predicted"/>
<dbReference type="Gene3D" id="3.40.390.10">
    <property type="entry name" value="Collagenase (Catalytic Domain)"/>
    <property type="match status" value="1"/>
</dbReference>
<name>A0A0L6W6H5_9FIRM</name>
<protein>
    <recommendedName>
        <fullName evidence="3">Peptidase M10 metallopeptidase domain-containing protein</fullName>
    </recommendedName>
</protein>
<dbReference type="RefSeq" id="WP_052216367.1">
    <property type="nucleotide sequence ID" value="NZ_LGTE01000001.1"/>
</dbReference>
<evidence type="ECO:0000313" key="2">
    <source>
        <dbReference type="Proteomes" id="UP000037175"/>
    </source>
</evidence>
<accession>A0A0L6W6H5</accession>
<dbReference type="EMBL" id="LGTE01000001">
    <property type="protein sequence ID" value="KNZ70968.1"/>
    <property type="molecule type" value="Genomic_DNA"/>
</dbReference>
<organism evidence="1 2">
    <name type="scientific">Thermincola ferriacetica</name>
    <dbReference type="NCBI Taxonomy" id="281456"/>
    <lineage>
        <taxon>Bacteria</taxon>
        <taxon>Bacillati</taxon>
        <taxon>Bacillota</taxon>
        <taxon>Clostridia</taxon>
        <taxon>Eubacteriales</taxon>
        <taxon>Thermincolaceae</taxon>
        <taxon>Thermincola</taxon>
    </lineage>
</organism>
<dbReference type="AlphaFoldDB" id="A0A0L6W6H5"/>
<reference evidence="2" key="1">
    <citation type="submission" date="2015-07" db="EMBL/GenBank/DDBJ databases">
        <title>Complete Genome of Thermincola ferriacetica strain Z-0001T.</title>
        <authorList>
            <person name="Lusk B."/>
            <person name="Badalamenti J.P."/>
            <person name="Parameswaran P."/>
            <person name="Bond D.R."/>
            <person name="Torres C.I."/>
        </authorList>
    </citation>
    <scope>NUCLEOTIDE SEQUENCE [LARGE SCALE GENOMIC DNA]</scope>
    <source>
        <strain evidence="2">Z-0001</strain>
    </source>
</reference>